<evidence type="ECO:0000256" key="5">
    <source>
        <dbReference type="ARBA" id="ARBA00049429"/>
    </source>
</evidence>
<dbReference type="AlphaFoldDB" id="A0A8J6Y3Y5"/>
<comment type="catalytic activity">
    <reaction evidence="5">
        <text>L-arginine + H2O = L-citrulline + NH4(+)</text>
        <dbReference type="Rhea" id="RHEA:19597"/>
        <dbReference type="ChEBI" id="CHEBI:15377"/>
        <dbReference type="ChEBI" id="CHEBI:28938"/>
        <dbReference type="ChEBI" id="CHEBI:32682"/>
        <dbReference type="ChEBI" id="CHEBI:57743"/>
        <dbReference type="EC" id="3.5.3.6"/>
    </reaction>
</comment>
<comment type="similarity">
    <text evidence="2">Belongs to the arginine deiminase family.</text>
</comment>
<gene>
    <name evidence="7" type="ORF">IFJ97_03080</name>
</gene>
<proteinExistence type="inferred from homology"/>
<dbReference type="Gene3D" id="3.75.10.10">
    <property type="entry name" value="L-arginine/glycine Amidinotransferase, Chain A"/>
    <property type="match status" value="1"/>
</dbReference>
<name>A0A8J6Y3Y5_9BACT</name>
<dbReference type="InterPro" id="IPR003876">
    <property type="entry name" value="Arg_deiminase"/>
</dbReference>
<evidence type="ECO:0000313" key="7">
    <source>
        <dbReference type="EMBL" id="MBD3870328.1"/>
    </source>
</evidence>
<dbReference type="PIRSF" id="PIRSF006356">
    <property type="entry name" value="Arg_deiminase"/>
    <property type="match status" value="1"/>
</dbReference>
<dbReference type="EMBL" id="JACXWA010000055">
    <property type="protein sequence ID" value="MBD3870328.1"/>
    <property type="molecule type" value="Genomic_DNA"/>
</dbReference>
<dbReference type="GO" id="GO:0016990">
    <property type="term" value="F:arginine deiminase activity"/>
    <property type="evidence" value="ECO:0007669"/>
    <property type="project" value="UniProtKB-EC"/>
</dbReference>
<dbReference type="Proteomes" id="UP000598633">
    <property type="component" value="Unassembled WGS sequence"/>
</dbReference>
<protein>
    <recommendedName>
        <fullName evidence="3">arginine deiminase</fullName>
        <ecNumber evidence="3">3.5.3.6</ecNumber>
    </recommendedName>
</protein>
<keyword evidence="4" id="KW-0378">Hydrolase</keyword>
<dbReference type="Gene3D" id="1.10.3930.10">
    <property type="entry name" value="Arginine deiminase"/>
    <property type="match status" value="1"/>
</dbReference>
<evidence type="ECO:0000256" key="6">
    <source>
        <dbReference type="PIRSR" id="PIRSR006356-1"/>
    </source>
</evidence>
<dbReference type="Pfam" id="PF02274">
    <property type="entry name" value="ADI"/>
    <property type="match status" value="2"/>
</dbReference>
<evidence type="ECO:0000256" key="4">
    <source>
        <dbReference type="ARBA" id="ARBA00022801"/>
    </source>
</evidence>
<feature type="active site" description="Amidino-cysteine intermediate" evidence="6">
    <location>
        <position position="412"/>
    </location>
</feature>
<comment type="pathway">
    <text evidence="1">Amino-acid degradation; L-arginine degradation via ADI pathway; carbamoyl phosphate from L-arginine: step 1/2.</text>
</comment>
<reference evidence="7 8" key="1">
    <citation type="submission" date="2020-08" db="EMBL/GenBank/DDBJ databases">
        <title>Acidobacteriota in marine sediments use diverse sulfur dissimilation pathways.</title>
        <authorList>
            <person name="Wasmund K."/>
        </authorList>
    </citation>
    <scope>NUCLEOTIDE SEQUENCE [LARGE SCALE GENOMIC DNA]</scope>
    <source>
        <strain evidence="7">MAG AM3-A</strain>
    </source>
</reference>
<sequence>MVHVTSEIGRLRKVLVHEPGPEVDRMVPPMMEELLFDDILFGDRARDEHRRFRRLLQVLGIEVVEANTLLAEALAGDESRSWLWARLRPEAPQVLRADEPPASAEEAVAIAITGLLASDDCGGIEVEDLFRLPPLPNWCFQRDPQVVLGDGVIFSAMATAARWREGLLSRCIYRFHPQLASTPVILDPLREARESGQFFGPHRPCLEGGDVLVLSPEVIAIGVSERTNMVAVELLAEALSRRDGGPRWLEVVHVPARRAYMHLDTVFTPVDRDAALVFQPVICGDGPQLADTYEIDLESSDLVPRHRGCLLEALGDRGLDLQPIPCGGDDPVAQQREQWTDGANAFALAPGVIVLYDRNVATADSLANSGFRVLPAEDVLLGREEVSLDGDERVCLLIDSHEMSRARGGPHCLTHPLVRDEA</sequence>
<evidence type="ECO:0000256" key="1">
    <source>
        <dbReference type="ARBA" id="ARBA00005213"/>
    </source>
</evidence>
<evidence type="ECO:0000256" key="2">
    <source>
        <dbReference type="ARBA" id="ARBA00010206"/>
    </source>
</evidence>
<dbReference type="EC" id="3.5.3.6" evidence="3"/>
<dbReference type="PRINTS" id="PR01466">
    <property type="entry name" value="ARGDEIMINASE"/>
</dbReference>
<accession>A0A8J6Y3Y5</accession>
<comment type="caution">
    <text evidence="7">The sequence shown here is derived from an EMBL/GenBank/DDBJ whole genome shotgun (WGS) entry which is preliminary data.</text>
</comment>
<evidence type="ECO:0000313" key="8">
    <source>
        <dbReference type="Proteomes" id="UP000598633"/>
    </source>
</evidence>
<dbReference type="GO" id="GO:0019546">
    <property type="term" value="P:L-arginine deiminase pathway"/>
    <property type="evidence" value="ECO:0007669"/>
    <property type="project" value="TreeGrafter"/>
</dbReference>
<organism evidence="7 8">
    <name type="scientific">Candidatus Sulfomarinibacter kjeldsenii</name>
    <dbReference type="NCBI Taxonomy" id="2885994"/>
    <lineage>
        <taxon>Bacteria</taxon>
        <taxon>Pseudomonadati</taxon>
        <taxon>Acidobacteriota</taxon>
        <taxon>Thermoanaerobaculia</taxon>
        <taxon>Thermoanaerobaculales</taxon>
        <taxon>Candidatus Sulfomarinibacteraceae</taxon>
        <taxon>Candidatus Sulfomarinibacter</taxon>
    </lineage>
</organism>
<dbReference type="PANTHER" id="PTHR47271">
    <property type="entry name" value="ARGININE DEIMINASE"/>
    <property type="match status" value="1"/>
</dbReference>
<dbReference type="SUPFAM" id="SSF55909">
    <property type="entry name" value="Pentein"/>
    <property type="match status" value="1"/>
</dbReference>
<evidence type="ECO:0000256" key="3">
    <source>
        <dbReference type="ARBA" id="ARBA00012171"/>
    </source>
</evidence>
<dbReference type="PANTHER" id="PTHR47271:SF2">
    <property type="entry name" value="ARGININE DEIMINASE"/>
    <property type="match status" value="1"/>
</dbReference>